<comment type="caution">
    <text evidence="8">The sequence shown here is derived from an EMBL/GenBank/DDBJ whole genome shotgun (WGS) entry which is preliminary data.</text>
</comment>
<dbReference type="VEuPathDB" id="FungiDB:RhiirA1_329312"/>
<dbReference type="PANTHER" id="PTHR13710">
    <property type="entry name" value="DNA HELICASE RECQ FAMILY MEMBER"/>
    <property type="match status" value="1"/>
</dbReference>
<gene>
    <name evidence="8" type="ORF">RhiirA4_476135</name>
</gene>
<keyword evidence="2" id="KW-0238">DNA-binding</keyword>
<feature type="coiled-coil region" evidence="6">
    <location>
        <begin position="336"/>
        <end position="363"/>
    </location>
</feature>
<name>A0A2I1HB53_9GLOM</name>
<dbReference type="GO" id="GO:0003677">
    <property type="term" value="F:DNA binding"/>
    <property type="evidence" value="ECO:0007669"/>
    <property type="project" value="UniProtKB-KW"/>
</dbReference>
<dbReference type="AlphaFoldDB" id="A0A2I1HB53"/>
<dbReference type="VEuPathDB" id="FungiDB:FUN_007143"/>
<reference evidence="8 9" key="1">
    <citation type="submission" date="2015-10" db="EMBL/GenBank/DDBJ databases">
        <title>Genome analyses suggest a sexual origin of heterokaryosis in a supposedly ancient asexual fungus.</title>
        <authorList>
            <person name="Ropars J."/>
            <person name="Sedzielewska K."/>
            <person name="Noel J."/>
            <person name="Charron P."/>
            <person name="Farinelli L."/>
            <person name="Marton T."/>
            <person name="Kruger M."/>
            <person name="Pelin A."/>
            <person name="Brachmann A."/>
            <person name="Corradi N."/>
        </authorList>
    </citation>
    <scope>NUCLEOTIDE SEQUENCE [LARGE SCALE GENOMIC DNA]</scope>
    <source>
        <strain evidence="8 9">A4</strain>
    </source>
</reference>
<keyword evidence="9" id="KW-1185">Reference proteome</keyword>
<keyword evidence="6" id="KW-0175">Coiled coil</keyword>
<keyword evidence="3" id="KW-0413">Isomerase</keyword>
<dbReference type="GO" id="GO:0005524">
    <property type="term" value="F:ATP binding"/>
    <property type="evidence" value="ECO:0007669"/>
    <property type="project" value="InterPro"/>
</dbReference>
<dbReference type="VEuPathDB" id="FungiDB:RhiirA1_463710"/>
<evidence type="ECO:0000313" key="8">
    <source>
        <dbReference type="EMBL" id="PKY56098.1"/>
    </source>
</evidence>
<dbReference type="Gene3D" id="3.40.50.300">
    <property type="entry name" value="P-loop containing nucleotide triphosphate hydrolases"/>
    <property type="match status" value="2"/>
</dbReference>
<organism evidence="8 9">
    <name type="scientific">Rhizophagus irregularis</name>
    <dbReference type="NCBI Taxonomy" id="588596"/>
    <lineage>
        <taxon>Eukaryota</taxon>
        <taxon>Fungi</taxon>
        <taxon>Fungi incertae sedis</taxon>
        <taxon>Mucoromycota</taxon>
        <taxon>Glomeromycotina</taxon>
        <taxon>Glomeromycetes</taxon>
        <taxon>Glomerales</taxon>
        <taxon>Glomeraceae</taxon>
        <taxon>Rhizophagus</taxon>
    </lineage>
</organism>
<sequence>MVADQKHSSDNAPSEQEIIRYTEKLAKLFGLNKQSIEIYNMLSEDIRVLEKKMEDYHSRLKKRVNQSEKSIGWLGDDVEELHNFYSDLMQRFLSGPPSTKRIQIGFILPSTFNIPSKQLHLPYDSIQKHYRISGVDLWEFYKYIMPSNTSYSWYTMLVAQDPANRYAIQRPNDISIAEDQNHNAGYIFFRHQEAEQSLILLLPEYVEFSSDFSYTDKKAQDIERLAFHCMLKQYGLESNTTIRTILGLYDPQIIYKLQKLVHKKFPLRYPSIFQCESLENLRNSAKKKEETLLRSLKRGQEEIDNFLCENDSNGNSQNILFGIQVESDGKVLPPKMTQVSMTIKKLKEKVTSINNEAGNASETDITTLNSAEIQKLVEKEIDEKKLESVIFISTSQYLSILLSLPCSNCHDLIVSNRIFYTKVSGFNISCVITCLLCETITQYSNEDSGVKYSHLVIGAALAGGIYRNSIQTALATIGITNQCSKKSFYNYQARMYKPIIDSAKFSSEMLLREILDHLELTHLPGQEKMLPIGFDCSWSHSRNAHQASGEFLYLGDLPGYNYQPVIGFYTVENSRVIHKSENDSSAIIYKGNFDGTSRKMEHAILLALLNDIMPILEQTDFTLYVCVDGDLETNRTLACIPAVSCIFANLKYVSKNIRKNLLKKQYSRWHPFEQHIMRYFNSCIFSVGLKNKLNQNNNPELQLQNPTLKNYTQAEIENFQSFITTIFHIPSGQELVTTFRTSHNETFNRKILKYLDKRINYWASYSTWHALAVLDQNDGLDVMISKVRTVATEKDFSYSDICNILNFVKKRSQNVFKNHSTIQQRNEARKEKFANDRKELAGFDFDKELVSYKSKTPEQIRKDIFWPSFGDILRDFDVIVKCVACHAFAKKSAHGLCGLCSFYVDAGLWGRIINDKFIPKGQLLEPLKIETLISLAAKKIFGFDNFRDGQMEAIITYLGGKDTFVSMKTGRGKTLCYALSAICFEGLTIVFSPLKALMDDQKRELISASIPCATIYANLAQGASIQEKIFEEIACGLIKILFIMPEKLTSIRGCSVGKWHQLCYLQQRTEVNEICKNLMIEENNFALICGSTSHRLEIIFNVKERKEIWDQYITEIISIVNDNLLERIIIYCATHSSCEYLYNKLQESLNNISINYFHGGLCDNERETAMNNWKTNYT</sequence>
<evidence type="ECO:0000313" key="9">
    <source>
        <dbReference type="Proteomes" id="UP000234323"/>
    </source>
</evidence>
<dbReference type="GO" id="GO:0005694">
    <property type="term" value="C:chromosome"/>
    <property type="evidence" value="ECO:0007669"/>
    <property type="project" value="TreeGrafter"/>
</dbReference>
<accession>A0A2I1HB53</accession>
<dbReference type="GO" id="GO:0009378">
    <property type="term" value="F:four-way junction helicase activity"/>
    <property type="evidence" value="ECO:0007669"/>
    <property type="project" value="TreeGrafter"/>
</dbReference>
<evidence type="ECO:0000256" key="4">
    <source>
        <dbReference type="ARBA" id="ARBA00034617"/>
    </source>
</evidence>
<dbReference type="SMART" id="SM00487">
    <property type="entry name" value="DEXDc"/>
    <property type="match status" value="1"/>
</dbReference>
<dbReference type="Proteomes" id="UP000234323">
    <property type="component" value="Unassembled WGS sequence"/>
</dbReference>
<dbReference type="PANTHER" id="PTHR13710:SF105">
    <property type="entry name" value="ATP-DEPENDENT DNA HELICASE Q1"/>
    <property type="match status" value="1"/>
</dbReference>
<dbReference type="SUPFAM" id="SSF52540">
    <property type="entry name" value="P-loop containing nucleoside triphosphate hydrolases"/>
    <property type="match status" value="2"/>
</dbReference>
<evidence type="ECO:0000256" key="3">
    <source>
        <dbReference type="ARBA" id="ARBA00023235"/>
    </source>
</evidence>
<evidence type="ECO:0000256" key="5">
    <source>
        <dbReference type="ARBA" id="ARBA00034808"/>
    </source>
</evidence>
<dbReference type="GO" id="GO:0005737">
    <property type="term" value="C:cytoplasm"/>
    <property type="evidence" value="ECO:0007669"/>
    <property type="project" value="TreeGrafter"/>
</dbReference>
<evidence type="ECO:0000256" key="6">
    <source>
        <dbReference type="SAM" id="Coils"/>
    </source>
</evidence>
<proteinExistence type="inferred from homology"/>
<feature type="domain" description="Helicase ATP-binding" evidence="7">
    <location>
        <begin position="954"/>
        <end position="1112"/>
    </location>
</feature>
<dbReference type="VEuPathDB" id="FungiDB:RhiirA1_475283"/>
<dbReference type="PROSITE" id="PS51192">
    <property type="entry name" value="HELICASE_ATP_BIND_1"/>
    <property type="match status" value="1"/>
</dbReference>
<comment type="similarity">
    <text evidence="1">Belongs to the helicase family. RecQ subfamily.</text>
</comment>
<protein>
    <recommendedName>
        <fullName evidence="5">DNA 3'-5' helicase</fullName>
        <ecNumber evidence="5">5.6.2.4</ecNumber>
    </recommendedName>
</protein>
<dbReference type="VEuPathDB" id="FungiDB:RhiirFUN_008770"/>
<evidence type="ECO:0000256" key="1">
    <source>
        <dbReference type="ARBA" id="ARBA00005446"/>
    </source>
</evidence>
<dbReference type="GO" id="GO:0043138">
    <property type="term" value="F:3'-5' DNA helicase activity"/>
    <property type="evidence" value="ECO:0007669"/>
    <property type="project" value="UniProtKB-EC"/>
</dbReference>
<dbReference type="InterPro" id="IPR014001">
    <property type="entry name" value="Helicase_ATP-bd"/>
</dbReference>
<dbReference type="EC" id="5.6.2.4" evidence="5"/>
<evidence type="ECO:0000256" key="2">
    <source>
        <dbReference type="ARBA" id="ARBA00023125"/>
    </source>
</evidence>
<comment type="catalytic activity">
    <reaction evidence="4">
        <text>Couples ATP hydrolysis with the unwinding of duplex DNA by translocating in the 3'-5' direction.</text>
        <dbReference type="EC" id="5.6.2.4"/>
    </reaction>
</comment>
<dbReference type="InterPro" id="IPR027417">
    <property type="entry name" value="P-loop_NTPase"/>
</dbReference>
<dbReference type="GO" id="GO:0000724">
    <property type="term" value="P:double-strand break repair via homologous recombination"/>
    <property type="evidence" value="ECO:0007669"/>
    <property type="project" value="TreeGrafter"/>
</dbReference>
<dbReference type="Pfam" id="PF00270">
    <property type="entry name" value="DEAD"/>
    <property type="match status" value="1"/>
</dbReference>
<evidence type="ECO:0000259" key="7">
    <source>
        <dbReference type="PROSITE" id="PS51192"/>
    </source>
</evidence>
<dbReference type="VEuPathDB" id="FungiDB:FUN_011134"/>
<dbReference type="InterPro" id="IPR011545">
    <property type="entry name" value="DEAD/DEAH_box_helicase_dom"/>
</dbReference>
<dbReference type="EMBL" id="LLXI01002061">
    <property type="protein sequence ID" value="PKY56098.1"/>
    <property type="molecule type" value="Genomic_DNA"/>
</dbReference>
<dbReference type="VEuPathDB" id="FungiDB:RhiirA1_399965"/>